<reference evidence="1" key="1">
    <citation type="submission" date="2023-03" db="EMBL/GenBank/DDBJ databases">
        <title>Massive genome expansion in bonnet fungi (Mycena s.s.) driven by repeated elements and novel gene families across ecological guilds.</title>
        <authorList>
            <consortium name="Lawrence Berkeley National Laboratory"/>
            <person name="Harder C.B."/>
            <person name="Miyauchi S."/>
            <person name="Viragh M."/>
            <person name="Kuo A."/>
            <person name="Thoen E."/>
            <person name="Andreopoulos B."/>
            <person name="Lu D."/>
            <person name="Skrede I."/>
            <person name="Drula E."/>
            <person name="Henrissat B."/>
            <person name="Morin E."/>
            <person name="Kohler A."/>
            <person name="Barry K."/>
            <person name="LaButti K."/>
            <person name="Morin E."/>
            <person name="Salamov A."/>
            <person name="Lipzen A."/>
            <person name="Mereny Z."/>
            <person name="Hegedus B."/>
            <person name="Baldrian P."/>
            <person name="Stursova M."/>
            <person name="Weitz H."/>
            <person name="Taylor A."/>
            <person name="Grigoriev I.V."/>
            <person name="Nagy L.G."/>
            <person name="Martin F."/>
            <person name="Kauserud H."/>
        </authorList>
    </citation>
    <scope>NUCLEOTIDE SEQUENCE</scope>
    <source>
        <strain evidence="1">CBHHK188m</strain>
    </source>
</reference>
<protein>
    <submittedName>
        <fullName evidence="1">Uncharacterized protein</fullName>
    </submittedName>
</protein>
<keyword evidence="2" id="KW-1185">Reference proteome</keyword>
<evidence type="ECO:0000313" key="1">
    <source>
        <dbReference type="EMBL" id="KAJ7758446.1"/>
    </source>
</evidence>
<dbReference type="EMBL" id="JARJLG010000055">
    <property type="protein sequence ID" value="KAJ7758446.1"/>
    <property type="molecule type" value="Genomic_DNA"/>
</dbReference>
<name>A0AAD7NF69_9AGAR</name>
<comment type="caution">
    <text evidence="1">The sequence shown here is derived from an EMBL/GenBank/DDBJ whole genome shotgun (WGS) entry which is preliminary data.</text>
</comment>
<sequence length="202" mass="22572">MPIHNGFVLPHRGPAAVKPLEYKACQVPFFPSENFTSVVKFDNDGRRNYHLLVTEDKKMRVFTKITPKNMRPVGSEIIEHVNSKCLSQAIFNTCGQIHNHALVSDAVPSPAARLAAPVSDVDPAETTSGKRGWFALEKGEIYQDRTEARQKMHAYGFKRLKATGDYNEATEWALQVQAEKKEVAPPMPQDDAGAFIFQNFGL</sequence>
<gene>
    <name evidence="1" type="ORF">DFH07DRAFT_958293</name>
</gene>
<evidence type="ECO:0000313" key="2">
    <source>
        <dbReference type="Proteomes" id="UP001215280"/>
    </source>
</evidence>
<organism evidence="1 2">
    <name type="scientific">Mycena maculata</name>
    <dbReference type="NCBI Taxonomy" id="230809"/>
    <lineage>
        <taxon>Eukaryota</taxon>
        <taxon>Fungi</taxon>
        <taxon>Dikarya</taxon>
        <taxon>Basidiomycota</taxon>
        <taxon>Agaricomycotina</taxon>
        <taxon>Agaricomycetes</taxon>
        <taxon>Agaricomycetidae</taxon>
        <taxon>Agaricales</taxon>
        <taxon>Marasmiineae</taxon>
        <taxon>Mycenaceae</taxon>
        <taxon>Mycena</taxon>
    </lineage>
</organism>
<accession>A0AAD7NF69</accession>
<dbReference type="AlphaFoldDB" id="A0AAD7NF69"/>
<dbReference type="Proteomes" id="UP001215280">
    <property type="component" value="Unassembled WGS sequence"/>
</dbReference>
<proteinExistence type="predicted"/>